<keyword evidence="4 5" id="KW-0472">Membrane</keyword>
<dbReference type="GO" id="GO:0016020">
    <property type="term" value="C:membrane"/>
    <property type="evidence" value="ECO:0007669"/>
    <property type="project" value="UniProtKB-SubCell"/>
</dbReference>
<dbReference type="GO" id="GO:0004671">
    <property type="term" value="F:protein C-terminal S-isoprenylcysteine carboxyl O-methyltransferase activity"/>
    <property type="evidence" value="ECO:0007669"/>
    <property type="project" value="InterPro"/>
</dbReference>
<keyword evidence="8" id="KW-1185">Reference proteome</keyword>
<dbReference type="Proteomes" id="UP001143400">
    <property type="component" value="Unassembled WGS sequence"/>
</dbReference>
<dbReference type="Gene3D" id="1.20.120.1630">
    <property type="match status" value="1"/>
</dbReference>
<evidence type="ECO:0000256" key="5">
    <source>
        <dbReference type="SAM" id="Phobius"/>
    </source>
</evidence>
<sequence length="165" mass="17642">MSGAILLLIFVTASRLGELVLSARNVAGLKARGAIEAGASHYPAMVALHTSWLAGMWWLGHDATVSPGWLAAFGALQALRVWTLATLGRRWTTRILVVPGETLVRRGPYRFVAHPNYVVVAGEIAVLPLVFGLPVLAFVFSLLNAGMLAVRIRAEEAALARHAAP</sequence>
<keyword evidence="7" id="KW-0489">Methyltransferase</keyword>
<evidence type="ECO:0000256" key="3">
    <source>
        <dbReference type="ARBA" id="ARBA00022989"/>
    </source>
</evidence>
<dbReference type="AlphaFoldDB" id="A0A9W6IUI7"/>
<dbReference type="RefSeq" id="WP_204948724.1">
    <property type="nucleotide sequence ID" value="NZ_BSFF01000002.1"/>
</dbReference>
<accession>A0A9W6IUI7</accession>
<keyword evidence="3 5" id="KW-1133">Transmembrane helix</keyword>
<dbReference type="InterPro" id="IPR007269">
    <property type="entry name" value="ICMT_MeTrfase"/>
</dbReference>
<evidence type="ECO:0000256" key="1">
    <source>
        <dbReference type="ARBA" id="ARBA00004141"/>
    </source>
</evidence>
<keyword evidence="2 5" id="KW-0812">Transmembrane</keyword>
<dbReference type="Pfam" id="PF04140">
    <property type="entry name" value="ICMT"/>
    <property type="match status" value="1"/>
</dbReference>
<protein>
    <submittedName>
        <fullName evidence="6">Membrane protein</fullName>
    </submittedName>
    <submittedName>
        <fullName evidence="7">Methyltransferase</fullName>
    </submittedName>
</protein>
<dbReference type="EMBL" id="JAFBCY010000001">
    <property type="protein sequence ID" value="MBM7850276.1"/>
    <property type="molecule type" value="Genomic_DNA"/>
</dbReference>
<feature type="transmembrane region" description="Helical" evidence="5">
    <location>
        <begin position="117"/>
        <end position="143"/>
    </location>
</feature>
<gene>
    <name evidence="6" type="ORF">GCM10008170_15880</name>
    <name evidence="7" type="ORF">JOD31_000488</name>
</gene>
<name>A0A9W6IUI7_9HYPH</name>
<reference evidence="6" key="3">
    <citation type="submission" date="2023-01" db="EMBL/GenBank/DDBJ databases">
        <authorList>
            <person name="Sun Q."/>
            <person name="Evtushenko L."/>
        </authorList>
    </citation>
    <scope>NUCLEOTIDE SEQUENCE</scope>
    <source>
        <strain evidence="6">VKM B-1606</strain>
    </source>
</reference>
<evidence type="ECO:0000313" key="9">
    <source>
        <dbReference type="Proteomes" id="UP001143400"/>
    </source>
</evidence>
<reference evidence="7 8" key="2">
    <citation type="submission" date="2021-01" db="EMBL/GenBank/DDBJ databases">
        <title>Genomic Encyclopedia of Type Strains, Phase IV (KMG-IV): sequencing the most valuable type-strain genomes for metagenomic binning, comparative biology and taxonomic classification.</title>
        <authorList>
            <person name="Goeker M."/>
        </authorList>
    </citation>
    <scope>NUCLEOTIDE SEQUENCE [LARGE SCALE GENOMIC DNA]</scope>
    <source>
        <strain evidence="7 8">DSM 6130</strain>
    </source>
</reference>
<dbReference type="EMBL" id="BSFF01000002">
    <property type="protein sequence ID" value="GLK55569.1"/>
    <property type="molecule type" value="Genomic_DNA"/>
</dbReference>
<evidence type="ECO:0000313" key="6">
    <source>
        <dbReference type="EMBL" id="GLK55569.1"/>
    </source>
</evidence>
<dbReference type="GO" id="GO:0032259">
    <property type="term" value="P:methylation"/>
    <property type="evidence" value="ECO:0007669"/>
    <property type="project" value="UniProtKB-KW"/>
</dbReference>
<evidence type="ECO:0000313" key="8">
    <source>
        <dbReference type="Proteomes" id="UP000758856"/>
    </source>
</evidence>
<proteinExistence type="predicted"/>
<organism evidence="6 9">
    <name type="scientific">Methylopila capsulata</name>
    <dbReference type="NCBI Taxonomy" id="61654"/>
    <lineage>
        <taxon>Bacteria</taxon>
        <taxon>Pseudomonadati</taxon>
        <taxon>Pseudomonadota</taxon>
        <taxon>Alphaproteobacteria</taxon>
        <taxon>Hyphomicrobiales</taxon>
        <taxon>Methylopilaceae</taxon>
        <taxon>Methylopila</taxon>
    </lineage>
</organism>
<dbReference type="Proteomes" id="UP000758856">
    <property type="component" value="Unassembled WGS sequence"/>
</dbReference>
<evidence type="ECO:0000313" key="7">
    <source>
        <dbReference type="EMBL" id="MBM7850276.1"/>
    </source>
</evidence>
<comment type="caution">
    <text evidence="6">The sequence shown here is derived from an EMBL/GenBank/DDBJ whole genome shotgun (WGS) entry which is preliminary data.</text>
</comment>
<comment type="subcellular location">
    <subcellularLocation>
        <location evidence="1">Membrane</location>
        <topology evidence="1">Multi-pass membrane protein</topology>
    </subcellularLocation>
</comment>
<keyword evidence="7" id="KW-0808">Transferase</keyword>
<reference evidence="6" key="1">
    <citation type="journal article" date="2014" name="Int. J. Syst. Evol. Microbiol.">
        <title>Complete genome sequence of Corynebacterium casei LMG S-19264T (=DSM 44701T), isolated from a smear-ripened cheese.</title>
        <authorList>
            <consortium name="US DOE Joint Genome Institute (JGI-PGF)"/>
            <person name="Walter F."/>
            <person name="Albersmeier A."/>
            <person name="Kalinowski J."/>
            <person name="Ruckert C."/>
        </authorList>
    </citation>
    <scope>NUCLEOTIDE SEQUENCE</scope>
    <source>
        <strain evidence="6">VKM B-1606</strain>
    </source>
</reference>
<evidence type="ECO:0000256" key="2">
    <source>
        <dbReference type="ARBA" id="ARBA00022692"/>
    </source>
</evidence>
<evidence type="ECO:0000256" key="4">
    <source>
        <dbReference type="ARBA" id="ARBA00023136"/>
    </source>
</evidence>